<keyword evidence="11" id="KW-0378">Hydrolase</keyword>
<name>A0A8B8EAM4_CRAVI</name>
<accession>A0A8B8EAM4</accession>
<evidence type="ECO:0000313" key="17">
    <source>
        <dbReference type="Proteomes" id="UP000694844"/>
    </source>
</evidence>
<evidence type="ECO:0000256" key="2">
    <source>
        <dbReference type="ARBA" id="ARBA00004300"/>
    </source>
</evidence>
<evidence type="ECO:0000256" key="4">
    <source>
        <dbReference type="ARBA" id="ARBA00009085"/>
    </source>
</evidence>
<evidence type="ECO:0000256" key="12">
    <source>
        <dbReference type="ARBA" id="ARBA00022807"/>
    </source>
</evidence>
<dbReference type="AlphaFoldDB" id="A0A8B8EAM4"/>
<dbReference type="SUPFAM" id="SSF74924">
    <property type="entry name" value="Cap-Gly domain"/>
    <property type="match status" value="3"/>
</dbReference>
<dbReference type="FunFam" id="3.90.70.10:FF:000009">
    <property type="entry name" value="Putative ubiquitin carboxyl-terminal hydrolase CYLD"/>
    <property type="match status" value="1"/>
</dbReference>
<dbReference type="InterPro" id="IPR000938">
    <property type="entry name" value="CAP-Gly_domain"/>
</dbReference>
<evidence type="ECO:0000256" key="13">
    <source>
        <dbReference type="ARBA" id="ARBA00022833"/>
    </source>
</evidence>
<feature type="compositionally biased region" description="Polar residues" evidence="14">
    <location>
        <begin position="448"/>
        <end position="464"/>
    </location>
</feature>
<evidence type="ECO:0000256" key="1">
    <source>
        <dbReference type="ARBA" id="ARBA00000707"/>
    </source>
</evidence>
<dbReference type="GO" id="GO:0006508">
    <property type="term" value="P:proteolysis"/>
    <property type="evidence" value="ECO:0007669"/>
    <property type="project" value="UniProtKB-KW"/>
</dbReference>
<dbReference type="GeneID" id="111132997"/>
<comment type="catalytic activity">
    <reaction evidence="1">
        <text>Thiol-dependent hydrolysis of ester, thioester, amide, peptide and isopeptide bonds formed by the C-terminal Gly of ubiquitin (a 76-residue protein attached to proteins as an intracellular targeting signal).</text>
        <dbReference type="EC" id="3.4.19.12"/>
    </reaction>
</comment>
<feature type="region of interest" description="Disordered" evidence="14">
    <location>
        <begin position="446"/>
        <end position="469"/>
    </location>
</feature>
<evidence type="ECO:0000256" key="11">
    <source>
        <dbReference type="ARBA" id="ARBA00022801"/>
    </source>
</evidence>
<feature type="domain" description="CAP-Gly" evidence="16">
    <location>
        <begin position="136"/>
        <end position="181"/>
    </location>
</feature>
<keyword evidence="10" id="KW-0833">Ubl conjugation pathway</keyword>
<dbReference type="GO" id="GO:0005813">
    <property type="term" value="C:centrosome"/>
    <property type="evidence" value="ECO:0007669"/>
    <property type="project" value="UniProtKB-SubCell"/>
</dbReference>
<dbReference type="GO" id="GO:0016579">
    <property type="term" value="P:protein deubiquitination"/>
    <property type="evidence" value="ECO:0007669"/>
    <property type="project" value="InterPro"/>
</dbReference>
<dbReference type="Pfam" id="PF01302">
    <property type="entry name" value="CAP_GLY"/>
    <property type="match status" value="3"/>
</dbReference>
<gene>
    <name evidence="18" type="primary">LOC111132997</name>
</gene>
<dbReference type="InterPro" id="IPR028889">
    <property type="entry name" value="USP"/>
</dbReference>
<feature type="region of interest" description="Disordered" evidence="14">
    <location>
        <begin position="391"/>
        <end position="427"/>
    </location>
</feature>
<dbReference type="OrthoDB" id="6287070at2759"/>
<keyword evidence="7" id="KW-0597">Phosphoprotein</keyword>
<dbReference type="Gene3D" id="2.30.30.190">
    <property type="entry name" value="CAP Gly-rich-like domain"/>
    <property type="match status" value="3"/>
</dbReference>
<sequence>MSDHNDNVYYILLADKIGKKKERGILRTTSSKVDVLPGTLLLLVEERNDKQRNTLLWTLETLDPENIEIDCQPTDTGQLTKTEFALLQPIPVCQERLSIFQDQEWLKEGAQLQMNDPVTVAVKGQPYLKGIIKYKGELPGVKGIQFGIELLGESKGKGTCDGVFRKKRFFTCEPNCGFFAAIHKVRRDQDVPYRGQYSDRSIPIHNDSPLYHQERKLIEESGLKEKDRIVWISDNGPEFGEVKWIGILPDSNRRDITVGVEFDNPVGSGTGKYKNHRLFYAKAQHASLVPIMGLMKADVYMEMNQGAAFGANYQGDYGHFLPEEPERINSPRPNQLRSAQHNTSANYYPVQKEILAQPVQTSERGSYSSNSSSSSHQLMLSKDQVQVHIPPVSPKEKLPPPTPKESATPVRPMEEERPGEMGGPNPLYEYTKTQDPAVQAEIKVESLEQPNSRRSNPANPSPRSLINADPDLEVGSMVEVMSNPPLYGVIRWMGYLPDQKDPVKPIAGLEMEEEISAGTDGSFGKHRFFSCPPKKAFFVPLYKCRKDKRFVDSARRNSGLSNNFGSMETPDVIGSISPPDSLTVKQIELDVCGKQKGIQGHHNSCYLDATLLAMFYFTTVFDGILYRPKRIDDLYEYDEVKQVIKEGIVNPLRKHNYVRADKVMKLRHLLDKLGNIPGMMSEEKDPEEFLNLLLNQITKADPFLHIRSDNGGGAQHSFLYQLIMEKDERLVLPTTQQLFELSFLQMKVKLEERPPCLILQMPRFGKDYKMYRRIVPSLELDITDVLQNAPRECIICGDLAAFECKECYNQHGAGLNTIAFCEGCKDMSHKHKVRVNHKWEAITVPQDYRVIHNEQKTIQQQNPSIPREKMELFAVVCIQTSHYVCFVKCGKGKEAPWIFFDSMADRMGEQSGYNIPEVKLCPDLSKWLSEDYQEEIMRRTDDKELPEHIRRLLCDAYMCMYQSPEVSMVR</sequence>
<feature type="compositionally biased region" description="Polar residues" evidence="14">
    <location>
        <begin position="331"/>
        <end position="340"/>
    </location>
</feature>
<dbReference type="Pfam" id="PF00443">
    <property type="entry name" value="UCH"/>
    <property type="match status" value="1"/>
</dbReference>
<dbReference type="Gene3D" id="3.90.70.10">
    <property type="entry name" value="Cysteine proteinases"/>
    <property type="match status" value="1"/>
</dbReference>
<dbReference type="GO" id="GO:0048471">
    <property type="term" value="C:perinuclear region of cytoplasm"/>
    <property type="evidence" value="ECO:0007669"/>
    <property type="project" value="UniProtKB-SubCell"/>
</dbReference>
<feature type="compositionally biased region" description="Low complexity" evidence="14">
    <location>
        <begin position="366"/>
        <end position="375"/>
    </location>
</feature>
<keyword evidence="12" id="KW-0788">Thiol protease</keyword>
<evidence type="ECO:0000256" key="3">
    <source>
        <dbReference type="ARBA" id="ARBA00004556"/>
    </source>
</evidence>
<dbReference type="SMART" id="SM01052">
    <property type="entry name" value="CAP_GLY"/>
    <property type="match status" value="3"/>
</dbReference>
<keyword evidence="9" id="KW-0479">Metal-binding</keyword>
<keyword evidence="8" id="KW-0645">Protease</keyword>
<feature type="domain" description="USP" evidence="15">
    <location>
        <begin position="596"/>
        <end position="964"/>
    </location>
</feature>
<feature type="region of interest" description="Disordered" evidence="14">
    <location>
        <begin position="321"/>
        <end position="340"/>
    </location>
</feature>
<keyword evidence="6" id="KW-0963">Cytoplasm</keyword>
<comment type="subcellular location">
    <subcellularLocation>
        <location evidence="2">Cytoplasm</location>
        <location evidence="2">Cytoskeleton</location>
        <location evidence="2">Microtubule organizing center</location>
        <location evidence="2">Centrosome</location>
    </subcellularLocation>
    <subcellularLocation>
        <location evidence="3">Cytoplasm</location>
        <location evidence="3">Perinuclear region</location>
    </subcellularLocation>
</comment>
<evidence type="ECO:0000256" key="8">
    <source>
        <dbReference type="ARBA" id="ARBA00022670"/>
    </source>
</evidence>
<dbReference type="PROSITE" id="PS50245">
    <property type="entry name" value="CAP_GLY_2"/>
    <property type="match status" value="1"/>
</dbReference>
<evidence type="ECO:0000259" key="16">
    <source>
        <dbReference type="PROSITE" id="PS50245"/>
    </source>
</evidence>
<keyword evidence="17" id="KW-1185">Reference proteome</keyword>
<proteinExistence type="inferred from homology"/>
<evidence type="ECO:0000313" key="18">
    <source>
        <dbReference type="RefSeq" id="XP_022336724.1"/>
    </source>
</evidence>
<dbReference type="InterPro" id="IPR038765">
    <property type="entry name" value="Papain-like_cys_pep_sf"/>
</dbReference>
<dbReference type="GO" id="GO:0004843">
    <property type="term" value="F:cysteine-type deubiquitinase activity"/>
    <property type="evidence" value="ECO:0007669"/>
    <property type="project" value="UniProtKB-EC"/>
</dbReference>
<dbReference type="PANTHER" id="PTHR11830">
    <property type="entry name" value="40S RIBOSOMAL PROTEIN S3A"/>
    <property type="match status" value="1"/>
</dbReference>
<keyword evidence="13" id="KW-0862">Zinc</keyword>
<evidence type="ECO:0000256" key="14">
    <source>
        <dbReference type="SAM" id="MobiDB-lite"/>
    </source>
</evidence>
<dbReference type="SUPFAM" id="SSF54001">
    <property type="entry name" value="Cysteine proteinases"/>
    <property type="match status" value="1"/>
</dbReference>
<evidence type="ECO:0000256" key="10">
    <source>
        <dbReference type="ARBA" id="ARBA00022786"/>
    </source>
</evidence>
<dbReference type="KEGG" id="cvn:111132997"/>
<dbReference type="GO" id="GO:0046872">
    <property type="term" value="F:metal ion binding"/>
    <property type="evidence" value="ECO:0007669"/>
    <property type="project" value="UniProtKB-KW"/>
</dbReference>
<feature type="region of interest" description="Disordered" evidence="14">
    <location>
        <begin position="359"/>
        <end position="379"/>
    </location>
</feature>
<protein>
    <recommendedName>
        <fullName evidence="5">ubiquitinyl hydrolase 1</fullName>
        <ecNumber evidence="5">3.4.19.12</ecNumber>
    </recommendedName>
</protein>
<evidence type="ECO:0000256" key="5">
    <source>
        <dbReference type="ARBA" id="ARBA00012759"/>
    </source>
</evidence>
<reference evidence="18" key="1">
    <citation type="submission" date="2025-08" db="UniProtKB">
        <authorList>
            <consortium name="RefSeq"/>
        </authorList>
    </citation>
    <scope>IDENTIFICATION</scope>
    <source>
        <tissue evidence="18">Whole sample</tissue>
    </source>
</reference>
<evidence type="ECO:0000259" key="15">
    <source>
        <dbReference type="PROSITE" id="PS50235"/>
    </source>
</evidence>
<evidence type="ECO:0000256" key="6">
    <source>
        <dbReference type="ARBA" id="ARBA00022490"/>
    </source>
</evidence>
<dbReference type="InterPro" id="IPR001394">
    <property type="entry name" value="Peptidase_C19_UCH"/>
</dbReference>
<dbReference type="InterPro" id="IPR036859">
    <property type="entry name" value="CAP-Gly_dom_sf"/>
</dbReference>
<dbReference type="RefSeq" id="XP_022336724.1">
    <property type="nucleotide sequence ID" value="XM_022481016.1"/>
</dbReference>
<evidence type="ECO:0000256" key="9">
    <source>
        <dbReference type="ARBA" id="ARBA00022723"/>
    </source>
</evidence>
<organism evidence="17 18">
    <name type="scientific">Crassostrea virginica</name>
    <name type="common">Eastern oyster</name>
    <dbReference type="NCBI Taxonomy" id="6565"/>
    <lineage>
        <taxon>Eukaryota</taxon>
        <taxon>Metazoa</taxon>
        <taxon>Spiralia</taxon>
        <taxon>Lophotrochozoa</taxon>
        <taxon>Mollusca</taxon>
        <taxon>Bivalvia</taxon>
        <taxon>Autobranchia</taxon>
        <taxon>Pteriomorphia</taxon>
        <taxon>Ostreida</taxon>
        <taxon>Ostreoidea</taxon>
        <taxon>Ostreidae</taxon>
        <taxon>Crassostrea</taxon>
    </lineage>
</organism>
<dbReference type="PROSITE" id="PS50235">
    <property type="entry name" value="USP_3"/>
    <property type="match status" value="1"/>
</dbReference>
<dbReference type="EC" id="3.4.19.12" evidence="5"/>
<evidence type="ECO:0000256" key="7">
    <source>
        <dbReference type="ARBA" id="ARBA00022553"/>
    </source>
</evidence>
<comment type="similarity">
    <text evidence="4">Belongs to the peptidase C19 family.</text>
</comment>
<dbReference type="Proteomes" id="UP000694844">
    <property type="component" value="Chromosome 5"/>
</dbReference>